<reference evidence="9 10" key="1">
    <citation type="submission" date="2017-06" db="EMBL/GenBank/DDBJ databases">
        <title>Ant-infecting Ophiocordyceps genomes reveal a high diversity of potential behavioral manipulation genes and a possible major role for enterotoxins.</title>
        <authorList>
            <person name="De Bekker C."/>
            <person name="Evans H.C."/>
            <person name="Brachmann A."/>
            <person name="Hughes D.P."/>
        </authorList>
    </citation>
    <scope>NUCLEOTIDE SEQUENCE [LARGE SCALE GENOMIC DNA]</scope>
    <source>
        <strain evidence="9 10">1348a</strain>
    </source>
</reference>
<dbReference type="PANTHER" id="PTHR33711:SF7">
    <property type="entry name" value="INTRADIOL RING-CLEAVAGE DIOXYGENASES DOMAIN-CONTAINING PROTEIN-RELATED"/>
    <property type="match status" value="1"/>
</dbReference>
<accession>A0A2C5XE97</accession>
<evidence type="ECO:0000256" key="4">
    <source>
        <dbReference type="ARBA" id="ARBA00022964"/>
    </source>
</evidence>
<dbReference type="GO" id="GO:0018576">
    <property type="term" value="F:catechol 1,2-dioxygenase activity"/>
    <property type="evidence" value="ECO:0007669"/>
    <property type="project" value="InterPro"/>
</dbReference>
<dbReference type="Gene3D" id="2.60.130.10">
    <property type="entry name" value="Aromatic compound dioxygenase"/>
    <property type="match status" value="1"/>
</dbReference>
<comment type="cofactor">
    <cofactor evidence="1">
        <name>Fe(3+)</name>
        <dbReference type="ChEBI" id="CHEBI:29034"/>
    </cofactor>
</comment>
<comment type="caution">
    <text evidence="9">The sequence shown here is derived from an EMBL/GenBank/DDBJ whole genome shotgun (WGS) entry which is preliminary data.</text>
</comment>
<dbReference type="OrthoDB" id="5238185at2759"/>
<evidence type="ECO:0000256" key="3">
    <source>
        <dbReference type="ARBA" id="ARBA00022723"/>
    </source>
</evidence>
<dbReference type="Pfam" id="PF00775">
    <property type="entry name" value="Dioxygenase_C"/>
    <property type="match status" value="1"/>
</dbReference>
<feature type="domain" description="Catechol dioxygenase N-terminal" evidence="8">
    <location>
        <begin position="33"/>
        <end position="103"/>
    </location>
</feature>
<keyword evidence="6" id="KW-0408">Iron</keyword>
<evidence type="ECO:0000313" key="10">
    <source>
        <dbReference type="Proteomes" id="UP000224854"/>
    </source>
</evidence>
<keyword evidence="5" id="KW-0560">Oxidoreductase</keyword>
<dbReference type="PANTHER" id="PTHR33711">
    <property type="entry name" value="DIOXYGENASE, PUTATIVE (AFU_ORTHOLOGUE AFUA_2G02910)-RELATED"/>
    <property type="match status" value="1"/>
</dbReference>
<evidence type="ECO:0000256" key="6">
    <source>
        <dbReference type="ARBA" id="ARBA00023004"/>
    </source>
</evidence>
<dbReference type="Proteomes" id="UP000224854">
    <property type="component" value="Unassembled WGS sequence"/>
</dbReference>
<evidence type="ECO:0000313" key="9">
    <source>
        <dbReference type="EMBL" id="PHH69279.1"/>
    </source>
</evidence>
<dbReference type="InterPro" id="IPR050770">
    <property type="entry name" value="Intradiol_RC_Dioxygenase"/>
</dbReference>
<proteinExistence type="inferred from homology"/>
<dbReference type="GO" id="GO:0008199">
    <property type="term" value="F:ferric iron binding"/>
    <property type="evidence" value="ECO:0007669"/>
    <property type="project" value="InterPro"/>
</dbReference>
<evidence type="ECO:0000256" key="5">
    <source>
        <dbReference type="ARBA" id="ARBA00023002"/>
    </source>
</evidence>
<name>A0A2C5XE97_9HYPO</name>
<evidence type="ECO:0000259" key="8">
    <source>
        <dbReference type="Pfam" id="PF04444"/>
    </source>
</evidence>
<dbReference type="InterPro" id="IPR000627">
    <property type="entry name" value="Intradiol_dOase_C"/>
</dbReference>
<dbReference type="AlphaFoldDB" id="A0A2C5XE97"/>
<keyword evidence="4" id="KW-0223">Dioxygenase</keyword>
<dbReference type="InterPro" id="IPR015889">
    <property type="entry name" value="Intradiol_dOase_core"/>
</dbReference>
<evidence type="ECO:0000256" key="1">
    <source>
        <dbReference type="ARBA" id="ARBA00001965"/>
    </source>
</evidence>
<dbReference type="SUPFAM" id="SSF49482">
    <property type="entry name" value="Aromatic compound dioxygenase"/>
    <property type="match status" value="1"/>
</dbReference>
<evidence type="ECO:0008006" key="11">
    <source>
        <dbReference type="Google" id="ProtNLM"/>
    </source>
</evidence>
<keyword evidence="10" id="KW-1185">Reference proteome</keyword>
<dbReference type="Pfam" id="PF04444">
    <property type="entry name" value="Dioxygenase_N"/>
    <property type="match status" value="1"/>
</dbReference>
<keyword evidence="3" id="KW-0479">Metal-binding</keyword>
<evidence type="ECO:0000256" key="2">
    <source>
        <dbReference type="ARBA" id="ARBA00007825"/>
    </source>
</evidence>
<dbReference type="InterPro" id="IPR007535">
    <property type="entry name" value="Catechol_dOase_N"/>
</dbReference>
<dbReference type="GO" id="GO:0009712">
    <property type="term" value="P:catechol-containing compound metabolic process"/>
    <property type="evidence" value="ECO:0007669"/>
    <property type="project" value="InterPro"/>
</dbReference>
<comment type="similarity">
    <text evidence="2">Belongs to the intradiol ring-cleavage dioxygenase family.</text>
</comment>
<evidence type="ECO:0000259" key="7">
    <source>
        <dbReference type="Pfam" id="PF00775"/>
    </source>
</evidence>
<protein>
    <recommendedName>
        <fullName evidence="11">Intradiol ring-cleavage dioxygenases domain-containing protein</fullName>
    </recommendedName>
</protein>
<feature type="domain" description="Intradiol ring-cleavage dioxygenases" evidence="7">
    <location>
        <begin position="132"/>
        <end position="293"/>
    </location>
</feature>
<gene>
    <name evidence="9" type="ORF">CDD82_7863</name>
</gene>
<dbReference type="EMBL" id="NJEU01000966">
    <property type="protein sequence ID" value="PHH69279.1"/>
    <property type="molecule type" value="Genomic_DNA"/>
</dbReference>
<sequence length="330" mass="36330">MAPQAADGAPSLVDLTTDNITSNVLSINSQSGDARLTYLMERLVTHLHDFARETRLSTNEWLAGLQFLVGCGKISSETRQEFILLSDVLGLSLLVDSINHPKPPLSTQGTVLGPFHTHDAPDMASGDSISTDINGEPLLVLCRVRDAAGSPISHVRIDIWETDSSGHYDVQHANREAPSERCVMHSDAQGNFWFKAIKPVSYPIPTDGPVGQLLHMLKRQSSRPAHMHFMFEKSGWDQLTTALYMRGDKFETSDPVFGVKSSLIVDLDKVDKATAAEYGVKEGSLLLKHDFVLVSQKETEELRDQNATEALKILGLKLKLVDHLPVPDVD</sequence>
<organism evidence="9 10">
    <name type="scientific">Ophiocordyceps australis</name>
    <dbReference type="NCBI Taxonomy" id="1399860"/>
    <lineage>
        <taxon>Eukaryota</taxon>
        <taxon>Fungi</taxon>
        <taxon>Dikarya</taxon>
        <taxon>Ascomycota</taxon>
        <taxon>Pezizomycotina</taxon>
        <taxon>Sordariomycetes</taxon>
        <taxon>Hypocreomycetidae</taxon>
        <taxon>Hypocreales</taxon>
        <taxon>Ophiocordycipitaceae</taxon>
        <taxon>Ophiocordyceps</taxon>
    </lineage>
</organism>